<evidence type="ECO:0000313" key="2">
    <source>
        <dbReference type="EMBL" id="EFW90046.1"/>
    </source>
</evidence>
<evidence type="ECO:0000313" key="3">
    <source>
        <dbReference type="EMBL" id="SHL03665.1"/>
    </source>
</evidence>
<dbReference type="EMBL" id="AEMG01000029">
    <property type="protein sequence ID" value="EFW90046.1"/>
    <property type="molecule type" value="Genomic_DNA"/>
</dbReference>
<dbReference type="PATRIC" id="fig|797209.4.peg.4044"/>
<feature type="transmembrane region" description="Helical" evidence="1">
    <location>
        <begin position="49"/>
        <end position="69"/>
    </location>
</feature>
<reference evidence="2 4" key="1">
    <citation type="journal article" date="2014" name="ISME J.">
        <title>Trehalose/2-sulfotrehalose biosynthesis and glycine-betaine uptake are widely spread mechanisms for osmoadaptation in the Halobacteriales.</title>
        <authorList>
            <person name="Youssef N.H."/>
            <person name="Savage-Ashlock K.N."/>
            <person name="McCully A.L."/>
            <person name="Luedtke B."/>
            <person name="Shaw E.I."/>
            <person name="Hoff W.D."/>
            <person name="Elshahed M.S."/>
        </authorList>
    </citation>
    <scope>NUCLEOTIDE SEQUENCE [LARGE SCALE GENOMIC DNA]</scope>
    <source>
        <strain evidence="2 4">DX253</strain>
    </source>
</reference>
<protein>
    <submittedName>
        <fullName evidence="2">Uncharacterized protein</fullName>
    </submittedName>
</protein>
<sequence length="77" mass="8782">MNEYDRFWELVYGARRYLQLLLFFLLFLLVLSGAALVFGQSNPASAAMLLVDFALIVGLGAVVAGVYWYSVRRYARR</sequence>
<accession>E7QZC5</accession>
<evidence type="ECO:0000313" key="4">
    <source>
        <dbReference type="Proteomes" id="UP000003751"/>
    </source>
</evidence>
<dbReference type="GeneID" id="300004827"/>
<dbReference type="AlphaFoldDB" id="E7QZC5"/>
<evidence type="ECO:0000256" key="1">
    <source>
        <dbReference type="SAM" id="Phobius"/>
    </source>
</evidence>
<proteinExistence type="predicted"/>
<reference evidence="5" key="3">
    <citation type="submission" date="2016-11" db="EMBL/GenBank/DDBJ databases">
        <authorList>
            <person name="Varghese N."/>
            <person name="Submissions S."/>
        </authorList>
    </citation>
    <scope>NUCLEOTIDE SEQUENCE [LARGE SCALE GENOMIC DNA]</scope>
    <source>
        <strain evidence="5">DX253</strain>
    </source>
</reference>
<dbReference type="EMBL" id="FRAN01000004">
    <property type="protein sequence ID" value="SHL03665.1"/>
    <property type="molecule type" value="Genomic_DNA"/>
</dbReference>
<gene>
    <name evidence="3" type="ORF">SAMN05444342_2811</name>
    <name evidence="2" type="ORF">ZOD2009_20662</name>
</gene>
<evidence type="ECO:0000313" key="5">
    <source>
        <dbReference type="Proteomes" id="UP000184203"/>
    </source>
</evidence>
<dbReference type="Proteomes" id="UP000184203">
    <property type="component" value="Unassembled WGS sequence"/>
</dbReference>
<keyword evidence="1" id="KW-1133">Transmembrane helix</keyword>
<dbReference type="Proteomes" id="UP000003751">
    <property type="component" value="Unassembled WGS sequence"/>
</dbReference>
<name>E7QZC5_HALPU</name>
<keyword evidence="1" id="KW-0812">Transmembrane</keyword>
<organism evidence="2 4">
    <name type="scientific">Haladaptatus paucihalophilus DX253</name>
    <dbReference type="NCBI Taxonomy" id="797209"/>
    <lineage>
        <taxon>Archaea</taxon>
        <taxon>Methanobacteriati</taxon>
        <taxon>Methanobacteriota</taxon>
        <taxon>Stenosarchaea group</taxon>
        <taxon>Halobacteria</taxon>
        <taxon>Halobacteriales</taxon>
        <taxon>Haladaptataceae</taxon>
        <taxon>Haladaptatus</taxon>
    </lineage>
</organism>
<dbReference type="RefSeq" id="WP_007983100.1">
    <property type="nucleotide sequence ID" value="NZ_AEMG01000029.1"/>
</dbReference>
<dbReference type="eggNOG" id="arCOG11257">
    <property type="taxonomic scope" value="Archaea"/>
</dbReference>
<reference evidence="3" key="2">
    <citation type="submission" date="2016-11" db="EMBL/GenBank/DDBJ databases">
        <authorList>
            <person name="Jaros S."/>
            <person name="Januszkiewicz K."/>
            <person name="Wedrychowicz H."/>
        </authorList>
    </citation>
    <scope>NUCLEOTIDE SEQUENCE [LARGE SCALE GENOMIC DNA]</scope>
    <source>
        <strain evidence="3">DX253</strain>
    </source>
</reference>
<keyword evidence="5" id="KW-1185">Reference proteome</keyword>
<keyword evidence="1" id="KW-0472">Membrane</keyword>